<evidence type="ECO:0000313" key="1">
    <source>
        <dbReference type="EMBL" id="KAI3739198.1"/>
    </source>
</evidence>
<sequence>MVMCFSLGVDACLERQILTGDVVKDDSGEDGNFGDIRCQWGVERRWMLTTMRSTGRGDVPAMANGCDQGGGGGVDGDDASRWLCVIDNRL</sequence>
<dbReference type="Proteomes" id="UP001055811">
    <property type="component" value="Linkage Group LG05"/>
</dbReference>
<proteinExistence type="predicted"/>
<accession>A0ACB9CYD3</accession>
<protein>
    <submittedName>
        <fullName evidence="1">Uncharacterized protein</fullName>
    </submittedName>
</protein>
<dbReference type="EMBL" id="CM042013">
    <property type="protein sequence ID" value="KAI3739198.1"/>
    <property type="molecule type" value="Genomic_DNA"/>
</dbReference>
<keyword evidence="2" id="KW-1185">Reference proteome</keyword>
<name>A0ACB9CYD3_CICIN</name>
<reference evidence="1 2" key="2">
    <citation type="journal article" date="2022" name="Mol. Ecol. Resour.">
        <title>The genomes of chicory, endive, great burdock and yacon provide insights into Asteraceae paleo-polyploidization history and plant inulin production.</title>
        <authorList>
            <person name="Fan W."/>
            <person name="Wang S."/>
            <person name="Wang H."/>
            <person name="Wang A."/>
            <person name="Jiang F."/>
            <person name="Liu H."/>
            <person name="Zhao H."/>
            <person name="Xu D."/>
            <person name="Zhang Y."/>
        </authorList>
    </citation>
    <scope>NUCLEOTIDE SEQUENCE [LARGE SCALE GENOMIC DNA]</scope>
    <source>
        <strain evidence="2">cv. Punajuju</strain>
        <tissue evidence="1">Leaves</tissue>
    </source>
</reference>
<organism evidence="1 2">
    <name type="scientific">Cichorium intybus</name>
    <name type="common">Chicory</name>
    <dbReference type="NCBI Taxonomy" id="13427"/>
    <lineage>
        <taxon>Eukaryota</taxon>
        <taxon>Viridiplantae</taxon>
        <taxon>Streptophyta</taxon>
        <taxon>Embryophyta</taxon>
        <taxon>Tracheophyta</taxon>
        <taxon>Spermatophyta</taxon>
        <taxon>Magnoliopsida</taxon>
        <taxon>eudicotyledons</taxon>
        <taxon>Gunneridae</taxon>
        <taxon>Pentapetalae</taxon>
        <taxon>asterids</taxon>
        <taxon>campanulids</taxon>
        <taxon>Asterales</taxon>
        <taxon>Asteraceae</taxon>
        <taxon>Cichorioideae</taxon>
        <taxon>Cichorieae</taxon>
        <taxon>Cichoriinae</taxon>
        <taxon>Cichorium</taxon>
    </lineage>
</organism>
<comment type="caution">
    <text evidence="1">The sequence shown here is derived from an EMBL/GenBank/DDBJ whole genome shotgun (WGS) entry which is preliminary data.</text>
</comment>
<gene>
    <name evidence="1" type="ORF">L2E82_29597</name>
</gene>
<reference evidence="2" key="1">
    <citation type="journal article" date="2022" name="Mol. Ecol. Resour.">
        <title>The genomes of chicory, endive, great burdock and yacon provide insights into Asteraceae palaeo-polyploidization history and plant inulin production.</title>
        <authorList>
            <person name="Fan W."/>
            <person name="Wang S."/>
            <person name="Wang H."/>
            <person name="Wang A."/>
            <person name="Jiang F."/>
            <person name="Liu H."/>
            <person name="Zhao H."/>
            <person name="Xu D."/>
            <person name="Zhang Y."/>
        </authorList>
    </citation>
    <scope>NUCLEOTIDE SEQUENCE [LARGE SCALE GENOMIC DNA]</scope>
    <source>
        <strain evidence="2">cv. Punajuju</strain>
    </source>
</reference>
<evidence type="ECO:0000313" key="2">
    <source>
        <dbReference type="Proteomes" id="UP001055811"/>
    </source>
</evidence>